<evidence type="ECO:0000256" key="7">
    <source>
        <dbReference type="SAM" id="MobiDB-lite"/>
    </source>
</evidence>
<evidence type="ECO:0000259" key="8">
    <source>
        <dbReference type="PROSITE" id="PS52027"/>
    </source>
</evidence>
<protein>
    <recommendedName>
        <fullName evidence="8">C2HC/C3H-type domain-containing protein</fullName>
    </recommendedName>
</protein>
<proteinExistence type="inferred from homology"/>
<dbReference type="Gene3D" id="3.30.160.60">
    <property type="entry name" value="Classic Zinc Finger"/>
    <property type="match status" value="1"/>
</dbReference>
<dbReference type="Proteomes" id="UP000789390">
    <property type="component" value="Unassembled WGS sequence"/>
</dbReference>
<sequence>MALVDNFPGNQQHGSSRLMMIQARFQQRQQEEKEHKLFAMLEEQHDAAAGDGGGGLGLIPATRTHSNGSSNSQHNSASSTASLSSSMGSSLASSLGSTGSGMALPGGGKVRQMFEDRRNQINGRPPVYSKNAENRKTIPVTTRGWDRSHPLDPLPSNSHDRNLKVPTGSQQRSRARGVSLERGAHAFGDVPSDNIRRSKSQYQVDDMPGGIIRSPKRPTPSDGQQLLNVSATLKPKSMTSLLDDNQNNVNNNSTTKTVPRFGYNQSPVRNPSQRSYQQNYREDAVDSGNMGRTAGPQYRGRSQTNDEYQTTDRMDESSRQAANLAAAAVAAATETTRRLEREKAQIQAEAKKREEELMNTIRQQQQQLQRLQQAAMLAEQKAKAAAATAATASRPTRASYRPPDESDDSKSSVSDDAVISPHSSKGWNSTSTAKKPSVNRTVEVSPSPPATKPKLAPKPVNLESPTPTKSSTTMPRKSIFATGPSAGGKDGLVACSLCGRNFASDRIEKHEGICAKTKSKKRKVFDITKMRVKGTEAESFVLTPAGRNNQQSNTNNKKPISIGQHILQQQQQATKSVVVPSAKTMEDGKKADWRKKHESFIEAIRAAKAMQKHLKAGGKVSDLPPPPPSDTSDYITCPYCQRRFAPGAADRHIPKCSTILSNKKTVRK</sequence>
<dbReference type="OrthoDB" id="10255185at2759"/>
<keyword evidence="10" id="KW-1185">Reference proteome</keyword>
<name>A0A8J2S7Y0_9CRUS</name>
<accession>A0A8J2S7Y0</accession>
<feature type="region of interest" description="Disordered" evidence="7">
    <location>
        <begin position="386"/>
        <end position="477"/>
    </location>
</feature>
<gene>
    <name evidence="9" type="ORF">DGAL_LOCUS16130</name>
</gene>
<keyword evidence="3 6" id="KW-0863">Zinc-finger</keyword>
<dbReference type="PANTHER" id="PTHR14649:SF1">
    <property type="entry name" value="ZINC FINGER C2HC DOMAIN-CONTAINING PROTEIN 1C"/>
    <property type="match status" value="1"/>
</dbReference>
<dbReference type="EMBL" id="CAKKLH010000325">
    <property type="protein sequence ID" value="CAH0112415.1"/>
    <property type="molecule type" value="Genomic_DNA"/>
</dbReference>
<feature type="region of interest" description="Disordered" evidence="7">
    <location>
        <begin position="48"/>
        <end position="224"/>
    </location>
</feature>
<keyword evidence="2" id="KW-0479">Metal-binding</keyword>
<feature type="domain" description="C2HC/C3H-type" evidence="8">
    <location>
        <begin position="633"/>
        <end position="662"/>
    </location>
</feature>
<feature type="compositionally biased region" description="Polar residues" evidence="7">
    <location>
        <begin position="421"/>
        <end position="444"/>
    </location>
</feature>
<feature type="compositionally biased region" description="Low complexity" evidence="7">
    <location>
        <begin position="64"/>
        <end position="102"/>
    </location>
</feature>
<feature type="region of interest" description="Disordered" evidence="7">
    <location>
        <begin position="240"/>
        <end position="317"/>
    </location>
</feature>
<reference evidence="9" key="1">
    <citation type="submission" date="2021-11" db="EMBL/GenBank/DDBJ databases">
        <authorList>
            <person name="Schell T."/>
        </authorList>
    </citation>
    <scope>NUCLEOTIDE SEQUENCE</scope>
    <source>
        <strain evidence="9">M5</strain>
    </source>
</reference>
<dbReference type="AlphaFoldDB" id="A0A8J2S7Y0"/>
<dbReference type="PANTHER" id="PTHR14649">
    <property type="entry name" value="ZINC FINGER C2HC DOMAIN-CONTAINING PROTEIN 1C"/>
    <property type="match status" value="1"/>
</dbReference>
<evidence type="ECO:0000256" key="2">
    <source>
        <dbReference type="ARBA" id="ARBA00022723"/>
    </source>
</evidence>
<feature type="domain" description="C2HC/C3H-type" evidence="8">
    <location>
        <begin position="491"/>
        <end position="520"/>
    </location>
</feature>
<evidence type="ECO:0000313" key="10">
    <source>
        <dbReference type="Proteomes" id="UP000789390"/>
    </source>
</evidence>
<dbReference type="Pfam" id="PF13913">
    <property type="entry name" value="zf-C2HC_2"/>
    <property type="match status" value="2"/>
</dbReference>
<evidence type="ECO:0000313" key="9">
    <source>
        <dbReference type="EMBL" id="CAH0112415.1"/>
    </source>
</evidence>
<keyword evidence="4" id="KW-0862">Zinc</keyword>
<evidence type="ECO:0000256" key="4">
    <source>
        <dbReference type="ARBA" id="ARBA00022833"/>
    </source>
</evidence>
<dbReference type="GO" id="GO:0008270">
    <property type="term" value="F:zinc ion binding"/>
    <property type="evidence" value="ECO:0007669"/>
    <property type="project" value="UniProtKB-KW"/>
</dbReference>
<comment type="caution">
    <text evidence="9">The sequence shown here is derived from an EMBL/GenBank/DDBJ whole genome shotgun (WGS) entry which is preliminary data.</text>
</comment>
<keyword evidence="5" id="KW-0175">Coiled coil</keyword>
<feature type="compositionally biased region" description="Low complexity" evidence="7">
    <location>
        <begin position="452"/>
        <end position="477"/>
    </location>
</feature>
<evidence type="ECO:0000256" key="1">
    <source>
        <dbReference type="ARBA" id="ARBA00010843"/>
    </source>
</evidence>
<evidence type="ECO:0000256" key="6">
    <source>
        <dbReference type="PROSITE-ProRule" id="PRU01371"/>
    </source>
</evidence>
<comment type="similarity">
    <text evidence="1">Belongs to the ZC2HC1 family.</text>
</comment>
<dbReference type="PROSITE" id="PS52027">
    <property type="entry name" value="ZF_C2HC_C3H"/>
    <property type="match status" value="2"/>
</dbReference>
<evidence type="ECO:0000256" key="3">
    <source>
        <dbReference type="ARBA" id="ARBA00022771"/>
    </source>
</evidence>
<feature type="compositionally biased region" description="Polar residues" evidence="7">
    <location>
        <begin position="253"/>
        <end position="279"/>
    </location>
</feature>
<dbReference type="InterPro" id="IPR026104">
    <property type="entry name" value="ZNF_C2HC_dom_1C"/>
</dbReference>
<dbReference type="InterPro" id="IPR049899">
    <property type="entry name" value="Znf_C2HC_C3H"/>
</dbReference>
<organism evidence="9 10">
    <name type="scientific">Daphnia galeata</name>
    <dbReference type="NCBI Taxonomy" id="27404"/>
    <lineage>
        <taxon>Eukaryota</taxon>
        <taxon>Metazoa</taxon>
        <taxon>Ecdysozoa</taxon>
        <taxon>Arthropoda</taxon>
        <taxon>Crustacea</taxon>
        <taxon>Branchiopoda</taxon>
        <taxon>Diplostraca</taxon>
        <taxon>Cladocera</taxon>
        <taxon>Anomopoda</taxon>
        <taxon>Daphniidae</taxon>
        <taxon>Daphnia</taxon>
    </lineage>
</organism>
<evidence type="ECO:0000256" key="5">
    <source>
        <dbReference type="ARBA" id="ARBA00023054"/>
    </source>
</evidence>